<dbReference type="GeneID" id="4239126"/>
<feature type="region of interest" description="Disordered" evidence="1">
    <location>
        <begin position="72"/>
        <end position="107"/>
    </location>
</feature>
<protein>
    <submittedName>
        <fullName evidence="2">Gp14</fullName>
    </submittedName>
</protein>
<evidence type="ECO:0000313" key="2">
    <source>
        <dbReference type="EMBL" id="ABA46988.1"/>
    </source>
</evidence>
<dbReference type="EMBL" id="DQ149023">
    <property type="protein sequence ID" value="ABA46988.1"/>
    <property type="molecule type" value="Genomic_DNA"/>
</dbReference>
<organismHost>
    <name type="scientific">Synechococcus</name>
    <dbReference type="NCBI Taxonomy" id="1129"/>
</organismHost>
<feature type="region of interest" description="Disordered" evidence="1">
    <location>
        <begin position="241"/>
        <end position="289"/>
    </location>
</feature>
<keyword evidence="3" id="KW-1185">Reference proteome</keyword>
<sequence length="1111" mass="118864">MTSKIKPYKFVNPGGVSTKDASAAKMVRGITLSFNRIGTSVEGIGNIVEDISKNNKLSQAVLKKQQEVERKNRRLEKDRLAEQRLEQQSESQAKRKTKEEESRSPQLKKQRKGFLNFLDGFLNPVVGFLGNIIGIGIATSALDWMSDENNRLAFSEFIRKLTFVVKKVWSFIGASVNNIGEGFSKIIDPDSGFLDRVGGLGQMMLGIIGLKYLMNPMSIITDILSVLDLFGNQVEKLTDAAGDADEKNKKKKRRAKGTGGDPDAGLDKDGKPKPRSGPVDNPRQSGINKFSKAHGNEAARAWAGAYDNAIKEGLTPSQATQKANTATTRLFKNGKLTSVPKTGTLGPTTGVKGSSVTKGVGNTFGRFRVDKLSRRFMLGFLGRGGYKGVMGLIKKIRIPFFSTFITAIFNWIAGDSVLEAASKGLGAGLGEILGGWAGGAIGAFGGPAAPITVPLGAFIGSMLGSIAGEAIGGWIYRTMTGKTNEGEGLGALGKAAVEGAKKLWTEFIANGEFWAGLWESIKNLGGQIMEGAWNAITSMWNFAKGQVLDFGKMLMEASKPWRQAVWAAFQKYVLNGPQELISLIFDTILAGAKGIGKVFKEGAPILLQMIQEAGKAAIQWVFDKIRGIFTGWNLGNIAGKIGELFQLIGMPVTLIPEMLTAVGNKVSKTIAKGFEKAKEIGEMIIDPIKGYIDPAVRAIQETWKIATGLPGFVYDSTIKPIFSAVSGIWNSGGKIWEWLNKENTFQDLTGSEPIDVAGTIQALSAGGKVALYAGHADMTYPHPSGAYGTSGGDVTADGKYSTAPTQSYAKDYQSNEAYFNDKIAQKAAQMSGGIAEYRAPVRVGPSSHSQSNYSRIDRDNAKGITTFELHMDSPRGMPGLMAVNPNVAARAGANGFIKAVQGAYGTHNAQRGLGAVNNNNLSALVEIAPLKWEYLNNPQGFINREAARLANAIKAGAKGKVPERDASLDASLGDSTGAIVPGQAAPAQQEIKDPATFFSSIVESFKNFANTLAGGETGEDILGIGDLGVSFDEQGNLTQSDTGDAIKMSDNVKLKSIGSYDFSKEYAMDFNLGSDTPIPFVIEMPVPISVPVIINKDTTNLFIPESPLLEK</sequence>
<evidence type="ECO:0000256" key="1">
    <source>
        <dbReference type="SAM" id="MobiDB-lite"/>
    </source>
</evidence>
<accession>Q0QZK9</accession>
<evidence type="ECO:0000313" key="3">
    <source>
        <dbReference type="Proteomes" id="UP000000909"/>
    </source>
</evidence>
<organism evidence="2 3">
    <name type="scientific">Synechococcus phage syn9</name>
    <dbReference type="NCBI Taxonomy" id="382359"/>
    <lineage>
        <taxon>Viruses</taxon>
        <taxon>Duplodnaviria</taxon>
        <taxon>Heunggongvirae</taxon>
        <taxon>Uroviricota</taxon>
        <taxon>Caudoviricetes</taxon>
        <taxon>Pantevenvirales</taxon>
        <taxon>Kyanoviridae</taxon>
        <taxon>Ormenosvirus</taxon>
        <taxon>Ormenosvirus syn9</taxon>
    </lineage>
</organism>
<dbReference type="Proteomes" id="UP000000909">
    <property type="component" value="Segment"/>
</dbReference>
<dbReference type="RefSeq" id="YP_717686.1">
    <property type="nucleotide sequence ID" value="NC_008296.2"/>
</dbReference>
<proteinExistence type="predicted"/>
<feature type="compositionally biased region" description="Basic and acidic residues" evidence="1">
    <location>
        <begin position="72"/>
        <end position="87"/>
    </location>
</feature>
<name>Q0QZK9_BPSYS</name>
<dbReference type="KEGG" id="vg:4239126"/>
<dbReference type="OrthoDB" id="6408at10239"/>
<reference evidence="2 3" key="1">
    <citation type="journal article" date="2007" name="Environ. Microbiol.">
        <title>Genomic and structural analysis of Syn9, a cyanophage infecting marine Prochlorococcus and Synechococcus.</title>
        <authorList>
            <person name="Weigele P.R."/>
            <person name="Pope W.H."/>
            <person name="Pedulla M.L."/>
            <person name="Houtz J.M."/>
            <person name="Smith A.L."/>
            <person name="Conway J.F."/>
            <person name="King J."/>
            <person name="Hatfull G.F."/>
            <person name="Lawrence J.G."/>
            <person name="Hendrix R.W."/>
        </authorList>
    </citation>
    <scope>NUCLEOTIDE SEQUENCE</scope>
</reference>